<proteinExistence type="predicted"/>
<protein>
    <submittedName>
        <fullName evidence="1">Uncharacterized protein</fullName>
    </submittedName>
</protein>
<comment type="caution">
    <text evidence="1">The sequence shown here is derived from an EMBL/GenBank/DDBJ whole genome shotgun (WGS) entry which is preliminary data.</text>
</comment>
<dbReference type="Proteomes" id="UP000613177">
    <property type="component" value="Unassembled WGS sequence"/>
</dbReference>
<organism evidence="1 2">
    <name type="scientific">Thamnidium elegans</name>
    <dbReference type="NCBI Taxonomy" id="101142"/>
    <lineage>
        <taxon>Eukaryota</taxon>
        <taxon>Fungi</taxon>
        <taxon>Fungi incertae sedis</taxon>
        <taxon>Mucoromycota</taxon>
        <taxon>Mucoromycotina</taxon>
        <taxon>Mucoromycetes</taxon>
        <taxon>Mucorales</taxon>
        <taxon>Mucorineae</taxon>
        <taxon>Mucoraceae</taxon>
        <taxon>Thamnidium</taxon>
    </lineage>
</organism>
<dbReference type="EMBL" id="JAEPRE010000124">
    <property type="protein sequence ID" value="KAG2232094.1"/>
    <property type="molecule type" value="Genomic_DNA"/>
</dbReference>
<dbReference type="AlphaFoldDB" id="A0A8H7SKE7"/>
<name>A0A8H7SKE7_9FUNG</name>
<evidence type="ECO:0000313" key="1">
    <source>
        <dbReference type="EMBL" id="KAG2232094.1"/>
    </source>
</evidence>
<reference evidence="1" key="1">
    <citation type="submission" date="2021-01" db="EMBL/GenBank/DDBJ databases">
        <title>Metabolic potential, ecology and presence of endohyphal bacteria is reflected in genomic diversity of Mucoromycotina.</title>
        <authorList>
            <person name="Muszewska A."/>
            <person name="Okrasinska A."/>
            <person name="Steczkiewicz K."/>
            <person name="Drgas O."/>
            <person name="Orlowska M."/>
            <person name="Perlinska-Lenart U."/>
            <person name="Aleksandrzak-Piekarczyk T."/>
            <person name="Szatraj K."/>
            <person name="Zielenkiewicz U."/>
            <person name="Pilsyk S."/>
            <person name="Malc E."/>
            <person name="Mieczkowski P."/>
            <person name="Kruszewska J.S."/>
            <person name="Biernat P."/>
            <person name="Pawlowska J."/>
        </authorList>
    </citation>
    <scope>NUCLEOTIDE SEQUENCE</scope>
    <source>
        <strain evidence="1">WA0000018081</strain>
    </source>
</reference>
<accession>A0A8H7SKE7</accession>
<evidence type="ECO:0000313" key="2">
    <source>
        <dbReference type="Proteomes" id="UP000613177"/>
    </source>
</evidence>
<keyword evidence="2" id="KW-1185">Reference proteome</keyword>
<sequence length="233" mass="26847">MRQIATYDPEFSMYKDFFFSCSSFGSKQMFRGNILQQHFATVSATRLSLFKTVVITVLPPYMPSTSMKIKNFIPIACHLLETFPLNQKWLVRPSKFIAYNSMKTTFAGKTGPSIFTGFTGKHFPGMGLWRAGDTSTRMTHEWYKNRFEENENRAFPLRFEGHYTADVLNVQFLKKLSDQALAVKQHSCLLEADTALYMKYLNNRRELLETMSRHFSKKTDTESLSSACTSINT</sequence>
<gene>
    <name evidence="1" type="ORF">INT48_001162</name>
</gene>